<proteinExistence type="inferred from homology"/>
<comment type="similarity">
    <text evidence="1">Belongs to the sulfatase family.</text>
</comment>
<dbReference type="InterPro" id="IPR017850">
    <property type="entry name" value="Alkaline_phosphatase_core_sf"/>
</dbReference>
<dbReference type="NCBIfam" id="NF010322">
    <property type="entry name" value="PRK13759.1"/>
    <property type="match status" value="1"/>
</dbReference>
<gene>
    <name evidence="5" type="ORF">PBV87_06005</name>
</gene>
<evidence type="ECO:0000259" key="4">
    <source>
        <dbReference type="Pfam" id="PF00884"/>
    </source>
</evidence>
<keyword evidence="3 5" id="KW-0378">Hydrolase</keyword>
<protein>
    <submittedName>
        <fullName evidence="5">Arylsulfatase</fullName>
        <ecNumber evidence="5">3.1.6.1</ecNumber>
    </submittedName>
</protein>
<comment type="caution">
    <text evidence="5">The sequence shown here is derived from an EMBL/GenBank/DDBJ whole genome shotgun (WGS) entry which is preliminary data.</text>
</comment>
<organism evidence="5 6">
    <name type="scientific">Holtiella tumoricola</name>
    <dbReference type="NCBI Taxonomy" id="3018743"/>
    <lineage>
        <taxon>Bacteria</taxon>
        <taxon>Bacillati</taxon>
        <taxon>Bacillota</taxon>
        <taxon>Clostridia</taxon>
        <taxon>Lachnospirales</taxon>
        <taxon>Cellulosilyticaceae</taxon>
        <taxon>Holtiella</taxon>
    </lineage>
</organism>
<dbReference type="GO" id="GO:0046872">
    <property type="term" value="F:metal ion binding"/>
    <property type="evidence" value="ECO:0007669"/>
    <property type="project" value="UniProtKB-KW"/>
</dbReference>
<dbReference type="Gene3D" id="3.40.720.10">
    <property type="entry name" value="Alkaline Phosphatase, subunit A"/>
    <property type="match status" value="1"/>
</dbReference>
<dbReference type="RefSeq" id="WP_271011507.1">
    <property type="nucleotide sequence ID" value="NZ_JAQIFT010000025.1"/>
</dbReference>
<dbReference type="Proteomes" id="UP001169242">
    <property type="component" value="Unassembled WGS sequence"/>
</dbReference>
<dbReference type="PROSITE" id="PS00149">
    <property type="entry name" value="SULFATASE_2"/>
    <property type="match status" value="1"/>
</dbReference>
<dbReference type="EC" id="3.1.6.1" evidence="5"/>
<dbReference type="InterPro" id="IPR024607">
    <property type="entry name" value="Sulfatase_CS"/>
</dbReference>
<sequence length="482" mass="55704">MTRPNIILIVDDQHRGDCLGIAGHPDVKTPYIDSLAQRGILFENAYSACPTCIPARAALMTGMSQENHKRVGYQDGVTWDYEHTLAGELSKAGYYTQCVGKMHVSPLRNLLGFHHIELHDGYLHHNRYASTPYYENQKVADDYLYWLKEEKGISCDIIDTGIECNSWVARPWMYDEQLHPTNWVINRSLDFLRRRDRQKPFFLMTSFVRPHPPFDAPQCYFDMYRDKKLATPYVGEWADQESYKKWGRVYDSSEGIADPELLRQAQVGYYACITHIDHQIGRLIQALIEEQIYDNTIILFVSDHGELLGDHHMFRKTRPYQGSIKVPFILSGPDWLVPRNGEVTTNLVELRDVMPTLLDFAGADIPDSVDGKSVRIQPKDKVKESKTSWRTYIHGEHSGGHMGNQYIVTESDKYIWYTQSGKEQFFDLKDDPHEVVNHIDTPEYQERIGQLRNILIQELKDRREGYSDGTRLIVGCPEKAIL</sequence>
<evidence type="ECO:0000256" key="2">
    <source>
        <dbReference type="ARBA" id="ARBA00022723"/>
    </source>
</evidence>
<dbReference type="PANTHER" id="PTHR45953:SF1">
    <property type="entry name" value="IDURONATE 2-SULFATASE"/>
    <property type="match status" value="1"/>
</dbReference>
<dbReference type="EMBL" id="JAQIFT010000025">
    <property type="protein sequence ID" value="MDA3731041.1"/>
    <property type="molecule type" value="Genomic_DNA"/>
</dbReference>
<evidence type="ECO:0000256" key="3">
    <source>
        <dbReference type="ARBA" id="ARBA00022801"/>
    </source>
</evidence>
<evidence type="ECO:0000313" key="6">
    <source>
        <dbReference type="Proteomes" id="UP001169242"/>
    </source>
</evidence>
<dbReference type="Pfam" id="PF00884">
    <property type="entry name" value="Sulfatase"/>
    <property type="match status" value="1"/>
</dbReference>
<name>A0AA42J0A1_9FIRM</name>
<reference evidence="5" key="1">
    <citation type="journal article" date="2023" name="Int. J. Syst. Evol. Microbiol.">
        <title>&lt;i&gt;Holtiella tumoricola&lt;/i&gt; gen. nov. sp. nov., isolated from a human clinical sample.</title>
        <authorList>
            <person name="Allen-Vercoe E."/>
            <person name="Daigneault M.C."/>
            <person name="Vancuren S.J."/>
            <person name="Cochrane K."/>
            <person name="O'Neal L.L."/>
            <person name="Sankaranarayanan K."/>
            <person name="Lawson P.A."/>
        </authorList>
    </citation>
    <scope>NUCLEOTIDE SEQUENCE</scope>
    <source>
        <strain evidence="5">CC70A</strain>
    </source>
</reference>
<dbReference type="GO" id="GO:0005737">
    <property type="term" value="C:cytoplasm"/>
    <property type="evidence" value="ECO:0007669"/>
    <property type="project" value="TreeGrafter"/>
</dbReference>
<dbReference type="CDD" id="cd16022">
    <property type="entry name" value="sulfatase_like"/>
    <property type="match status" value="1"/>
</dbReference>
<evidence type="ECO:0000313" key="5">
    <source>
        <dbReference type="EMBL" id="MDA3731041.1"/>
    </source>
</evidence>
<keyword evidence="2" id="KW-0479">Metal-binding</keyword>
<accession>A0AA42J0A1</accession>
<dbReference type="PANTHER" id="PTHR45953">
    <property type="entry name" value="IDURONATE 2-SULFATASE"/>
    <property type="match status" value="1"/>
</dbReference>
<dbReference type="GO" id="GO:0004065">
    <property type="term" value="F:arylsulfatase activity"/>
    <property type="evidence" value="ECO:0007669"/>
    <property type="project" value="UniProtKB-EC"/>
</dbReference>
<evidence type="ECO:0000256" key="1">
    <source>
        <dbReference type="ARBA" id="ARBA00008779"/>
    </source>
</evidence>
<feature type="domain" description="Sulfatase N-terminal" evidence="4">
    <location>
        <begin position="4"/>
        <end position="362"/>
    </location>
</feature>
<dbReference type="SUPFAM" id="SSF53649">
    <property type="entry name" value="Alkaline phosphatase-like"/>
    <property type="match status" value="1"/>
</dbReference>
<dbReference type="InterPro" id="IPR000917">
    <property type="entry name" value="Sulfatase_N"/>
</dbReference>
<dbReference type="AlphaFoldDB" id="A0AA42J0A1"/>
<keyword evidence="6" id="KW-1185">Reference proteome</keyword>